<evidence type="ECO:0000313" key="3">
    <source>
        <dbReference type="Proteomes" id="UP000586454"/>
    </source>
</evidence>
<organism evidence="2 3">
    <name type="scientific">Aedoeadaptatus nemausensis</name>
    <dbReference type="NCBI Taxonomy" id="2582829"/>
    <lineage>
        <taxon>Bacteria</taxon>
        <taxon>Bacillati</taxon>
        <taxon>Bacillota</taxon>
        <taxon>Tissierellia</taxon>
        <taxon>Tissierellales</taxon>
        <taxon>Peptoniphilaceae</taxon>
        <taxon>Aedoeadaptatus</taxon>
    </lineage>
</organism>
<comment type="caution">
    <text evidence="2">The sequence shown here is derived from an EMBL/GenBank/DDBJ whole genome shotgun (WGS) entry which is preliminary data.</text>
</comment>
<keyword evidence="1" id="KW-0812">Transmembrane</keyword>
<evidence type="ECO:0000313" key="2">
    <source>
        <dbReference type="EMBL" id="CAC9935570.1"/>
    </source>
</evidence>
<dbReference type="Proteomes" id="UP000586454">
    <property type="component" value="Unassembled WGS sequence"/>
</dbReference>
<gene>
    <name evidence="2" type="ORF">PEPNEM18_01567</name>
</gene>
<protein>
    <recommendedName>
        <fullName evidence="4">DUF3784 domain-containing protein</fullName>
    </recommendedName>
</protein>
<keyword evidence="3" id="KW-1185">Reference proteome</keyword>
<name>A0A6V6Y6Y1_9FIRM</name>
<keyword evidence="1" id="KW-1133">Transmembrane helix</keyword>
<keyword evidence="1" id="KW-0472">Membrane</keyword>
<proteinExistence type="predicted"/>
<reference evidence="2 3" key="1">
    <citation type="submission" date="2020-06" db="EMBL/GenBank/DDBJ databases">
        <authorList>
            <person name="Criscuolo A."/>
        </authorList>
    </citation>
    <scope>NUCLEOTIDE SEQUENCE [LARGE SCALE GENOMIC DNA]</scope>
    <source>
        <strain evidence="2">1804121828</strain>
    </source>
</reference>
<evidence type="ECO:0008006" key="4">
    <source>
        <dbReference type="Google" id="ProtNLM"/>
    </source>
</evidence>
<dbReference type="AlphaFoldDB" id="A0A6V6Y6Y1"/>
<evidence type="ECO:0000256" key="1">
    <source>
        <dbReference type="SAM" id="Phobius"/>
    </source>
</evidence>
<feature type="transmembrane region" description="Helical" evidence="1">
    <location>
        <begin position="55"/>
        <end position="75"/>
    </location>
</feature>
<dbReference type="EMBL" id="CAIJCS010000026">
    <property type="protein sequence ID" value="CAC9935570.1"/>
    <property type="molecule type" value="Genomic_DNA"/>
</dbReference>
<sequence length="76" mass="8784">MYLMTLLRIMLITIGIAFTLFGYKIYFQKRYNLINGFEDAYKVGRKIELYAKKAVLVEFVLGIVTALIGICEIIIK</sequence>
<accession>A0A6V6Y6Y1</accession>
<feature type="transmembrane region" description="Helical" evidence="1">
    <location>
        <begin position="6"/>
        <end position="26"/>
    </location>
</feature>